<feature type="transmembrane region" description="Helical" evidence="1">
    <location>
        <begin position="12"/>
        <end position="30"/>
    </location>
</feature>
<keyword evidence="1" id="KW-0472">Membrane</keyword>
<dbReference type="EMBL" id="AP018227">
    <property type="protein sequence ID" value="BAY86951.1"/>
    <property type="molecule type" value="Genomic_DNA"/>
</dbReference>
<protein>
    <submittedName>
        <fullName evidence="2">Uncharacterized protein</fullName>
    </submittedName>
</protein>
<keyword evidence="1" id="KW-0812">Transmembrane</keyword>
<evidence type="ECO:0000313" key="3">
    <source>
        <dbReference type="Proteomes" id="UP000218418"/>
    </source>
</evidence>
<keyword evidence="3" id="KW-1185">Reference proteome</keyword>
<proteinExistence type="predicted"/>
<evidence type="ECO:0000256" key="1">
    <source>
        <dbReference type="SAM" id="Phobius"/>
    </source>
</evidence>
<accession>A0A1Z4M0L1</accession>
<sequence length="71" mass="7903">MLPTKTLASNKISGFGFCLSGATPITLGFLRNISSEAGYFIFWVSLTTNFNRICGFKFLLAGCLLIEFQWQ</sequence>
<organism evidence="2 3">
    <name type="scientific">Calothrix parasitica NIES-267</name>
    <dbReference type="NCBI Taxonomy" id="1973488"/>
    <lineage>
        <taxon>Bacteria</taxon>
        <taxon>Bacillati</taxon>
        <taxon>Cyanobacteriota</taxon>
        <taxon>Cyanophyceae</taxon>
        <taxon>Nostocales</taxon>
        <taxon>Calotrichaceae</taxon>
        <taxon>Calothrix</taxon>
    </lineage>
</organism>
<evidence type="ECO:0000313" key="2">
    <source>
        <dbReference type="EMBL" id="BAY86951.1"/>
    </source>
</evidence>
<feature type="transmembrane region" description="Helical" evidence="1">
    <location>
        <begin position="50"/>
        <end position="68"/>
    </location>
</feature>
<name>A0A1Z4M0L1_9CYAN</name>
<reference evidence="2 3" key="1">
    <citation type="submission" date="2017-06" db="EMBL/GenBank/DDBJ databases">
        <title>Genome sequencing of cyanobaciteial culture collection at National Institute for Environmental Studies (NIES).</title>
        <authorList>
            <person name="Hirose Y."/>
            <person name="Shimura Y."/>
            <person name="Fujisawa T."/>
            <person name="Nakamura Y."/>
            <person name="Kawachi M."/>
        </authorList>
    </citation>
    <scope>NUCLEOTIDE SEQUENCE [LARGE SCALE GENOMIC DNA]</scope>
    <source>
        <strain evidence="2 3">NIES-267</strain>
    </source>
</reference>
<keyword evidence="1" id="KW-1133">Transmembrane helix</keyword>
<dbReference type="Proteomes" id="UP000218418">
    <property type="component" value="Chromosome"/>
</dbReference>
<gene>
    <name evidence="2" type="ORF">NIES267_64620</name>
</gene>
<dbReference type="AlphaFoldDB" id="A0A1Z4M0L1"/>